<feature type="non-terminal residue" evidence="2">
    <location>
        <position position="1"/>
    </location>
</feature>
<proteinExistence type="predicted"/>
<feature type="compositionally biased region" description="Basic and acidic residues" evidence="1">
    <location>
        <begin position="40"/>
        <end position="51"/>
    </location>
</feature>
<gene>
    <name evidence="2" type="ORF">QYG89_17195</name>
</gene>
<dbReference type="RefSeq" id="WP_404319433.1">
    <property type="nucleotide sequence ID" value="NZ_JAUIYO010000081.1"/>
</dbReference>
<sequence length="71" mass="7058">KAASQASVHASKTAKAKASAHSAVVTKSGTPAEETPDAVTEEKAVEVKENKSAANKAASQASVHASKTAKA</sequence>
<reference evidence="2 3" key="1">
    <citation type="submission" date="2023-07" db="EMBL/GenBank/DDBJ databases">
        <title>Bacillus lucianemedeirus sp. nov, a new species isolated from an immunobiological production facility.</title>
        <authorList>
            <person name="Costa L.V."/>
            <person name="Miranda R.V.S.L."/>
            <person name="Brandao M.L.L."/>
            <person name="Reis C.M.F."/>
            <person name="Frazao A.M."/>
            <person name="Cruz F.V."/>
            <person name="Baio P.V.P."/>
            <person name="Veras J.F.C."/>
            <person name="Ramos J.N."/>
            <person name="Vieira V."/>
        </authorList>
    </citation>
    <scope>NUCLEOTIDE SEQUENCE [LARGE SCALE GENOMIC DNA]</scope>
    <source>
        <strain evidence="2 3">B190/17</strain>
    </source>
</reference>
<protein>
    <submittedName>
        <fullName evidence="2">Uncharacterized protein</fullName>
    </submittedName>
</protein>
<feature type="region of interest" description="Disordered" evidence="1">
    <location>
        <begin position="1"/>
        <end position="71"/>
    </location>
</feature>
<accession>A0ABW8ICS1</accession>
<comment type="caution">
    <text evidence="2">The sequence shown here is derived from an EMBL/GenBank/DDBJ whole genome shotgun (WGS) entry which is preliminary data.</text>
</comment>
<name>A0ABW8ICS1_9BACI</name>
<evidence type="ECO:0000313" key="3">
    <source>
        <dbReference type="Proteomes" id="UP001619911"/>
    </source>
</evidence>
<dbReference type="EMBL" id="JAUIYO010000081">
    <property type="protein sequence ID" value="MFK2827307.1"/>
    <property type="molecule type" value="Genomic_DNA"/>
</dbReference>
<feature type="compositionally biased region" description="Low complexity" evidence="1">
    <location>
        <begin position="1"/>
        <end position="28"/>
    </location>
</feature>
<evidence type="ECO:0000313" key="2">
    <source>
        <dbReference type="EMBL" id="MFK2827307.1"/>
    </source>
</evidence>
<evidence type="ECO:0000256" key="1">
    <source>
        <dbReference type="SAM" id="MobiDB-lite"/>
    </source>
</evidence>
<feature type="compositionally biased region" description="Low complexity" evidence="1">
    <location>
        <begin position="52"/>
        <end position="63"/>
    </location>
</feature>
<feature type="non-terminal residue" evidence="2">
    <location>
        <position position="71"/>
    </location>
</feature>
<dbReference type="Proteomes" id="UP001619911">
    <property type="component" value="Unassembled WGS sequence"/>
</dbReference>
<organism evidence="2 3">
    <name type="scientific">Bacillus lumedeiriae</name>
    <dbReference type="NCBI Taxonomy" id="3058829"/>
    <lineage>
        <taxon>Bacteria</taxon>
        <taxon>Bacillati</taxon>
        <taxon>Bacillota</taxon>
        <taxon>Bacilli</taxon>
        <taxon>Bacillales</taxon>
        <taxon>Bacillaceae</taxon>
        <taxon>Bacillus</taxon>
    </lineage>
</organism>
<keyword evidence="3" id="KW-1185">Reference proteome</keyword>